<dbReference type="Proteomes" id="UP000677436">
    <property type="component" value="Chromosome"/>
</dbReference>
<organism evidence="2 3">
    <name type="scientific">Polycladomyces abyssicola</name>
    <dbReference type="NCBI Taxonomy" id="1125966"/>
    <lineage>
        <taxon>Bacteria</taxon>
        <taxon>Bacillati</taxon>
        <taxon>Bacillota</taxon>
        <taxon>Bacilli</taxon>
        <taxon>Bacillales</taxon>
        <taxon>Thermoactinomycetaceae</taxon>
        <taxon>Polycladomyces</taxon>
    </lineage>
</organism>
<protein>
    <submittedName>
        <fullName evidence="2">Uncharacterized protein</fullName>
    </submittedName>
</protein>
<sequence>MMPEPNTGPMIKPLSSTGPSLRSAPMIVPSSSRQESLFVNFDYTPVSVINKIDGFDHMDRKIR</sequence>
<reference evidence="2" key="2">
    <citation type="journal article" date="2021" name="Microbiol. Resour. Announc.">
        <title>Complete Genome Sequence of Polycladomyces abyssicola JIR-001T, Isolated from Hemipelagic Sediment in Deep Seawater.</title>
        <authorList>
            <person name="Tsubouchi T."/>
            <person name="Kaneko Y."/>
        </authorList>
    </citation>
    <scope>NUCLEOTIDE SEQUENCE</scope>
    <source>
        <strain evidence="2">JIR-001</strain>
    </source>
</reference>
<evidence type="ECO:0000256" key="1">
    <source>
        <dbReference type="SAM" id="MobiDB-lite"/>
    </source>
</evidence>
<reference evidence="2" key="1">
    <citation type="journal article" date="2013" name="Int. J. Syst. Evol. Microbiol.">
        <title>Polycladomyces abyssicola gen. nov., sp. nov., a thermophilic filamentous bacterium isolated from hemipelagic sediment.</title>
        <authorList>
            <person name="Tsubouchi T."/>
            <person name="Shimane Y."/>
            <person name="Mori K."/>
            <person name="Usui K."/>
            <person name="Hiraki T."/>
            <person name="Tame A."/>
            <person name="Uematsu K."/>
            <person name="Maruyama T."/>
            <person name="Hatada Y."/>
        </authorList>
    </citation>
    <scope>NUCLEOTIDE SEQUENCE</scope>
    <source>
        <strain evidence="2">JIR-001</strain>
    </source>
</reference>
<dbReference type="AlphaFoldDB" id="A0A8D5UDW3"/>
<proteinExistence type="predicted"/>
<evidence type="ECO:0000313" key="2">
    <source>
        <dbReference type="EMBL" id="BCU81462.1"/>
    </source>
</evidence>
<dbReference type="KEGG" id="pabs:JIR001_12450"/>
<dbReference type="EMBL" id="AP024601">
    <property type="protein sequence ID" value="BCU81462.1"/>
    <property type="molecule type" value="Genomic_DNA"/>
</dbReference>
<accession>A0A8D5UDW3</accession>
<feature type="region of interest" description="Disordered" evidence="1">
    <location>
        <begin position="1"/>
        <end position="26"/>
    </location>
</feature>
<evidence type="ECO:0000313" key="3">
    <source>
        <dbReference type="Proteomes" id="UP000677436"/>
    </source>
</evidence>
<gene>
    <name evidence="2" type="ORF">JIR001_12450</name>
</gene>
<keyword evidence="3" id="KW-1185">Reference proteome</keyword>
<name>A0A8D5UDW3_9BACL</name>